<dbReference type="Proteomes" id="UP000234271">
    <property type="component" value="Chromosome"/>
</dbReference>
<dbReference type="OrthoDB" id="9926330at2"/>
<dbReference type="RefSeq" id="WP_161575436.1">
    <property type="nucleotide sequence ID" value="NZ_CP012373.2"/>
</dbReference>
<protein>
    <submittedName>
        <fullName evidence="2">Uncharacterized protein</fullName>
    </submittedName>
</protein>
<keyword evidence="3" id="KW-1185">Reference proteome</keyword>
<evidence type="ECO:0000313" key="2">
    <source>
        <dbReference type="EMBL" id="QGX04059.1"/>
    </source>
</evidence>
<evidence type="ECO:0000256" key="1">
    <source>
        <dbReference type="SAM" id="Phobius"/>
    </source>
</evidence>
<sequence length="51" mass="5710">MKVEKLLIPVITLLVFFAILSWYEEQIPSRVPPTQLIQSADKIPAVKNSGS</sequence>
<gene>
    <name evidence="2" type="ORF">BLE401_18510</name>
</gene>
<reference evidence="3" key="1">
    <citation type="submission" date="2016-12" db="EMBL/GenBank/DDBJ databases">
        <title>Complete Genome Sequence of Beggiatoa leptomitiformis D-401.</title>
        <authorList>
            <person name="Fomenkov A."/>
            <person name="Vincze T."/>
            <person name="Grabovich M."/>
            <person name="Anton B.P."/>
            <person name="Dubinina G."/>
            <person name="Orlova M."/>
            <person name="Belousova E."/>
            <person name="Roberts R.J."/>
        </authorList>
    </citation>
    <scope>NUCLEOTIDE SEQUENCE [LARGE SCALE GENOMIC DNA]</scope>
    <source>
        <strain evidence="3">D-401</strain>
    </source>
</reference>
<proteinExistence type="predicted"/>
<keyword evidence="1" id="KW-0472">Membrane</keyword>
<organism evidence="2 3">
    <name type="scientific">Beggiatoa leptomitoformis</name>
    <dbReference type="NCBI Taxonomy" id="288004"/>
    <lineage>
        <taxon>Bacteria</taxon>
        <taxon>Pseudomonadati</taxon>
        <taxon>Pseudomonadota</taxon>
        <taxon>Gammaproteobacteria</taxon>
        <taxon>Thiotrichales</taxon>
        <taxon>Thiotrichaceae</taxon>
        <taxon>Beggiatoa</taxon>
    </lineage>
</organism>
<dbReference type="EMBL" id="CP018889">
    <property type="protein sequence ID" value="QGX04059.1"/>
    <property type="molecule type" value="Genomic_DNA"/>
</dbReference>
<name>A0A650GE20_9GAMM</name>
<keyword evidence="1" id="KW-1133">Transmembrane helix</keyword>
<accession>A0A650GE20</accession>
<keyword evidence="1" id="KW-0812">Transmembrane</keyword>
<feature type="transmembrane region" description="Helical" evidence="1">
    <location>
        <begin position="6"/>
        <end position="23"/>
    </location>
</feature>
<evidence type="ECO:0000313" key="3">
    <source>
        <dbReference type="Proteomes" id="UP000234271"/>
    </source>
</evidence>
<dbReference type="AlphaFoldDB" id="A0A650GE20"/>